<evidence type="ECO:0000256" key="3">
    <source>
        <dbReference type="ARBA" id="ARBA00004721"/>
    </source>
</evidence>
<comment type="cofactor">
    <cofactor evidence="1 13">
        <name>heme</name>
        <dbReference type="ChEBI" id="CHEBI:30413"/>
    </cofactor>
</comment>
<keyword evidence="6 15" id="KW-0812">Transmembrane</keyword>
<evidence type="ECO:0000256" key="4">
    <source>
        <dbReference type="ARBA" id="ARBA00010617"/>
    </source>
</evidence>
<evidence type="ECO:0000256" key="10">
    <source>
        <dbReference type="ARBA" id="ARBA00023004"/>
    </source>
</evidence>
<keyword evidence="9" id="KW-0560">Oxidoreductase</keyword>
<organism evidence="16 17">
    <name type="scientific">Cyclocybe aegerita</name>
    <name type="common">Black poplar mushroom</name>
    <name type="synonym">Agrocybe aegerita</name>
    <dbReference type="NCBI Taxonomy" id="1973307"/>
    <lineage>
        <taxon>Eukaryota</taxon>
        <taxon>Fungi</taxon>
        <taxon>Dikarya</taxon>
        <taxon>Basidiomycota</taxon>
        <taxon>Agaricomycotina</taxon>
        <taxon>Agaricomycetes</taxon>
        <taxon>Agaricomycetidae</taxon>
        <taxon>Agaricales</taxon>
        <taxon>Agaricineae</taxon>
        <taxon>Bolbitiaceae</taxon>
        <taxon>Cyclocybe</taxon>
    </lineage>
</organism>
<keyword evidence="10 13" id="KW-0408">Iron</keyword>
<dbReference type="GO" id="GO:0004497">
    <property type="term" value="F:monooxygenase activity"/>
    <property type="evidence" value="ECO:0007669"/>
    <property type="project" value="UniProtKB-KW"/>
</dbReference>
<feature type="transmembrane region" description="Helical" evidence="15">
    <location>
        <begin position="6"/>
        <end position="27"/>
    </location>
</feature>
<evidence type="ECO:0000256" key="11">
    <source>
        <dbReference type="ARBA" id="ARBA00023033"/>
    </source>
</evidence>
<dbReference type="PRINTS" id="PR00465">
    <property type="entry name" value="EP450IV"/>
</dbReference>
<evidence type="ECO:0000256" key="7">
    <source>
        <dbReference type="ARBA" id="ARBA00022723"/>
    </source>
</evidence>
<dbReference type="InterPro" id="IPR002403">
    <property type="entry name" value="Cyt_P450_E_grp-IV"/>
</dbReference>
<evidence type="ECO:0000256" key="6">
    <source>
        <dbReference type="ARBA" id="ARBA00022692"/>
    </source>
</evidence>
<evidence type="ECO:0000256" key="15">
    <source>
        <dbReference type="SAM" id="Phobius"/>
    </source>
</evidence>
<dbReference type="AlphaFoldDB" id="A0A8S0XTZ8"/>
<protein>
    <recommendedName>
        <fullName evidence="18">Cytochrome P450</fullName>
    </recommendedName>
</protein>
<dbReference type="PANTHER" id="PTHR24305">
    <property type="entry name" value="CYTOCHROME P450"/>
    <property type="match status" value="1"/>
</dbReference>
<evidence type="ECO:0000256" key="12">
    <source>
        <dbReference type="ARBA" id="ARBA00023136"/>
    </source>
</evidence>
<dbReference type="PRINTS" id="PR00385">
    <property type="entry name" value="P450"/>
</dbReference>
<evidence type="ECO:0000256" key="9">
    <source>
        <dbReference type="ARBA" id="ARBA00023002"/>
    </source>
</evidence>
<dbReference type="GO" id="GO:0020037">
    <property type="term" value="F:heme binding"/>
    <property type="evidence" value="ECO:0007669"/>
    <property type="project" value="InterPro"/>
</dbReference>
<comment type="caution">
    <text evidence="16">The sequence shown here is derived from an EMBL/GenBank/DDBJ whole genome shotgun (WGS) entry which is preliminary data.</text>
</comment>
<dbReference type="GO" id="GO:0016705">
    <property type="term" value="F:oxidoreductase activity, acting on paired donors, with incorporation or reduction of molecular oxygen"/>
    <property type="evidence" value="ECO:0007669"/>
    <property type="project" value="InterPro"/>
</dbReference>
<feature type="region of interest" description="Disordered" evidence="14">
    <location>
        <begin position="518"/>
        <end position="539"/>
    </location>
</feature>
<dbReference type="Pfam" id="PF00067">
    <property type="entry name" value="p450"/>
    <property type="match status" value="1"/>
</dbReference>
<evidence type="ECO:0000256" key="5">
    <source>
        <dbReference type="ARBA" id="ARBA00022617"/>
    </source>
</evidence>
<dbReference type="InterPro" id="IPR036396">
    <property type="entry name" value="Cyt_P450_sf"/>
</dbReference>
<dbReference type="Gene3D" id="1.10.630.10">
    <property type="entry name" value="Cytochrome P450"/>
    <property type="match status" value="1"/>
</dbReference>
<evidence type="ECO:0000256" key="14">
    <source>
        <dbReference type="SAM" id="MobiDB-lite"/>
    </source>
</evidence>
<evidence type="ECO:0000256" key="2">
    <source>
        <dbReference type="ARBA" id="ARBA00004370"/>
    </source>
</evidence>
<evidence type="ECO:0000256" key="13">
    <source>
        <dbReference type="PIRSR" id="PIRSR602403-1"/>
    </source>
</evidence>
<accession>A0A8S0XTZ8</accession>
<name>A0A8S0XTZ8_CYCAE</name>
<dbReference type="EMBL" id="CACVBS010000112">
    <property type="protein sequence ID" value="CAA7271444.1"/>
    <property type="molecule type" value="Genomic_DNA"/>
</dbReference>
<dbReference type="CDD" id="cd11069">
    <property type="entry name" value="CYP_FUM15-like"/>
    <property type="match status" value="1"/>
</dbReference>
<dbReference type="GO" id="GO:0016020">
    <property type="term" value="C:membrane"/>
    <property type="evidence" value="ECO:0007669"/>
    <property type="project" value="UniProtKB-SubCell"/>
</dbReference>
<keyword evidence="7 13" id="KW-0479">Metal-binding</keyword>
<comment type="pathway">
    <text evidence="3">Secondary metabolite biosynthesis; terpenoid biosynthesis.</text>
</comment>
<sequence>MAVKELLVSFLATAVAYIVFKIFRFLYAEWTSPLHALSGPPNKSLIYGNIKELSDSEELYERWTKKYGATFKFKAFLGVNRLYTTDPKALSHILMNSMIYQKPEPARYHLSWLLGNGILVVEGEKHRQQRRIMNPAFGPAQTRELTEIFIEKSIELRDIWLTESQKDENNRIDVLSWLSRMTLDVIGLAGFNYKFNALAASDSEKNELNQAFSLLFRSRSRMNLRTMLDTMVPWLRPIIKHIPDELDAEHKIASETMARIGAELLQESKAGVYMENGKVVTSWKRDLLSLLVRANMATDVPASQRMTDDEVLSQVPTFLVAGHETTSTATTWALYALSLCPDVQNRLREELLAVGTDNPTMDELNALPYLDMVVRETLRLHAPVPATIRVAVEDDVIPLSIPVTARDGSVLREIRVRKGQTMDIPILVMNTVKSIWGEDAKEFKPERWEKVPDAAAAIPGVWGNMLTFLGGPRACIGYRFSLVETKALLFTLVRAFVFELAVPAEDIGKKSDVVQRPALKSDPEAGNQMPLRLTPVIRN</sequence>
<comment type="subcellular location">
    <subcellularLocation>
        <location evidence="2">Membrane</location>
    </subcellularLocation>
</comment>
<proteinExistence type="inferred from homology"/>
<evidence type="ECO:0000313" key="17">
    <source>
        <dbReference type="Proteomes" id="UP000467700"/>
    </source>
</evidence>
<dbReference type="OrthoDB" id="1470350at2759"/>
<evidence type="ECO:0008006" key="18">
    <source>
        <dbReference type="Google" id="ProtNLM"/>
    </source>
</evidence>
<gene>
    <name evidence="16" type="ORF">AAE3_LOCUS14041</name>
</gene>
<keyword evidence="12 15" id="KW-0472">Membrane</keyword>
<keyword evidence="11" id="KW-0503">Monooxygenase</keyword>
<dbReference type="GO" id="GO:0005506">
    <property type="term" value="F:iron ion binding"/>
    <property type="evidence" value="ECO:0007669"/>
    <property type="project" value="InterPro"/>
</dbReference>
<dbReference type="InterPro" id="IPR001128">
    <property type="entry name" value="Cyt_P450"/>
</dbReference>
<dbReference type="InterPro" id="IPR050121">
    <property type="entry name" value="Cytochrome_P450_monoxygenase"/>
</dbReference>
<dbReference type="PANTHER" id="PTHR24305:SF166">
    <property type="entry name" value="CYTOCHROME P450 12A4, MITOCHONDRIAL-RELATED"/>
    <property type="match status" value="1"/>
</dbReference>
<reference evidence="16 17" key="1">
    <citation type="submission" date="2020-01" db="EMBL/GenBank/DDBJ databases">
        <authorList>
            <person name="Gupta K D."/>
        </authorList>
    </citation>
    <scope>NUCLEOTIDE SEQUENCE [LARGE SCALE GENOMIC DNA]</scope>
</reference>
<evidence type="ECO:0000313" key="16">
    <source>
        <dbReference type="EMBL" id="CAA7271444.1"/>
    </source>
</evidence>
<evidence type="ECO:0000256" key="8">
    <source>
        <dbReference type="ARBA" id="ARBA00022989"/>
    </source>
</evidence>
<dbReference type="Proteomes" id="UP000467700">
    <property type="component" value="Unassembled WGS sequence"/>
</dbReference>
<keyword evidence="5 13" id="KW-0349">Heme</keyword>
<dbReference type="SUPFAM" id="SSF48264">
    <property type="entry name" value="Cytochrome P450"/>
    <property type="match status" value="1"/>
</dbReference>
<keyword evidence="17" id="KW-1185">Reference proteome</keyword>
<feature type="binding site" description="axial binding residue" evidence="13">
    <location>
        <position position="475"/>
    </location>
    <ligand>
        <name>heme</name>
        <dbReference type="ChEBI" id="CHEBI:30413"/>
    </ligand>
    <ligandPart>
        <name>Fe</name>
        <dbReference type="ChEBI" id="CHEBI:18248"/>
    </ligandPart>
</feature>
<evidence type="ECO:0000256" key="1">
    <source>
        <dbReference type="ARBA" id="ARBA00001971"/>
    </source>
</evidence>
<keyword evidence="8 15" id="KW-1133">Transmembrane helix</keyword>
<comment type="similarity">
    <text evidence="4">Belongs to the cytochrome P450 family.</text>
</comment>